<accession>A0ABW9AQ79</accession>
<dbReference type="Proteomes" id="UP001629230">
    <property type="component" value="Unassembled WGS sequence"/>
</dbReference>
<keyword evidence="2" id="KW-1185">Reference proteome</keyword>
<evidence type="ECO:0000313" key="1">
    <source>
        <dbReference type="EMBL" id="MFM0002737.1"/>
    </source>
</evidence>
<protein>
    <submittedName>
        <fullName evidence="1">Uncharacterized protein</fullName>
    </submittedName>
</protein>
<dbReference type="EMBL" id="JAQQEZ010000010">
    <property type="protein sequence ID" value="MFM0002737.1"/>
    <property type="molecule type" value="Genomic_DNA"/>
</dbReference>
<dbReference type="RefSeq" id="WP_408178004.1">
    <property type="nucleotide sequence ID" value="NZ_JAQQEZ010000010.1"/>
</dbReference>
<gene>
    <name evidence="1" type="ORF">PQR57_17085</name>
</gene>
<sequence>MSQYITNFSLSDYFGCDGGDPTSGPWAEWIDGKADFVDHSFAQFMWWHFCEAQGLYLDIEATQRKGEWLSAEAFEASVNRDLFLVESHSRMPLALADPFSFETAATSVPGDARTLARLLLAYSIWCVDQMIDGLRSNDAKKASAASSYVLRALSLTHEYREDFPEVQDRLESRKQSERARARHAADIKQEEKRFVRQCWNDWQAQAERYKSKAAFARDMLSKCSHLESTAVIEGWCRDWEDENPKPASKLRIVPGK</sequence>
<comment type="caution">
    <text evidence="1">The sequence shown here is derived from an EMBL/GenBank/DDBJ whole genome shotgun (WGS) entry which is preliminary data.</text>
</comment>
<name>A0ABW9AQ79_9BURK</name>
<evidence type="ECO:0000313" key="2">
    <source>
        <dbReference type="Proteomes" id="UP001629230"/>
    </source>
</evidence>
<organism evidence="1 2">
    <name type="scientific">Paraburkholderia dipogonis</name>
    <dbReference type="NCBI Taxonomy" id="1211383"/>
    <lineage>
        <taxon>Bacteria</taxon>
        <taxon>Pseudomonadati</taxon>
        <taxon>Pseudomonadota</taxon>
        <taxon>Betaproteobacteria</taxon>
        <taxon>Burkholderiales</taxon>
        <taxon>Burkholderiaceae</taxon>
        <taxon>Paraburkholderia</taxon>
    </lineage>
</organism>
<reference evidence="1 2" key="1">
    <citation type="journal article" date="2024" name="Chem. Sci.">
        <title>Discovery of megapolipeptins by genome mining of a Burkholderiales bacteria collection.</title>
        <authorList>
            <person name="Paulo B.S."/>
            <person name="Recchia M.J.J."/>
            <person name="Lee S."/>
            <person name="Fergusson C.H."/>
            <person name="Romanowski S.B."/>
            <person name="Hernandez A."/>
            <person name="Krull N."/>
            <person name="Liu D.Y."/>
            <person name="Cavanagh H."/>
            <person name="Bos A."/>
            <person name="Gray C.A."/>
            <person name="Murphy B.T."/>
            <person name="Linington R.G."/>
            <person name="Eustaquio A.S."/>
        </authorList>
    </citation>
    <scope>NUCLEOTIDE SEQUENCE [LARGE SCALE GENOMIC DNA]</scope>
    <source>
        <strain evidence="1 2">RL17-350-BIC-A</strain>
    </source>
</reference>
<proteinExistence type="predicted"/>